<evidence type="ECO:0000313" key="2">
    <source>
        <dbReference type="Proteomes" id="UP000307720"/>
    </source>
</evidence>
<keyword evidence="2" id="KW-1185">Reference proteome</keyword>
<comment type="caution">
    <text evidence="1">The sequence shown here is derived from an EMBL/GenBank/DDBJ whole genome shotgun (WGS) entry which is preliminary data.</text>
</comment>
<reference evidence="1" key="1">
    <citation type="submission" date="2019-04" db="EMBL/GenBank/DDBJ databases">
        <title>Microbes associate with the intestines of laboratory mice.</title>
        <authorList>
            <person name="Navarre W."/>
            <person name="Wong E."/>
            <person name="Huang K."/>
            <person name="Tropini C."/>
            <person name="Ng K."/>
            <person name="Yu B."/>
        </authorList>
    </citation>
    <scope>NUCLEOTIDE SEQUENCE</scope>
    <source>
        <strain evidence="1">NM72_1-8</strain>
    </source>
</reference>
<evidence type="ECO:0000313" key="1">
    <source>
        <dbReference type="EMBL" id="TGY00015.1"/>
    </source>
</evidence>
<accession>A0AC61R3B3</accession>
<organism evidence="1 2">
    <name type="scientific">Hominisplanchenecus murintestinalis</name>
    <dbReference type="NCBI Taxonomy" id="2941517"/>
    <lineage>
        <taxon>Bacteria</taxon>
        <taxon>Bacillati</taxon>
        <taxon>Bacillota</taxon>
        <taxon>Clostridia</taxon>
        <taxon>Lachnospirales</taxon>
        <taxon>Lachnospiraceae</taxon>
        <taxon>Hominisplanchenecus</taxon>
    </lineage>
</organism>
<name>A0AC61R3B3_9FIRM</name>
<gene>
    <name evidence="1" type="ORF">E5357_03060</name>
</gene>
<dbReference type="EMBL" id="SRZB01000003">
    <property type="protein sequence ID" value="TGY00015.1"/>
    <property type="molecule type" value="Genomic_DNA"/>
</dbReference>
<sequence length="270" mass="31282">MIKRKIPAFDLHKICNSGQCFRMKPLGENRYGLTAFGEYLEMEQEGEVISFSCTGEEFSRRWEDYFDLYTDYEKMVHAVDQEDIYLTAAVRCGQGMRILRQELWEVIVSFIISQQNNIPRIRKCVESLCIQFGEEKEDFRGEKYYVFPTADVLARKNLEDFAICSLGYRAKYIWNTAKMVADGTVSLSKLTGMEYEAARTELMKLSGVGIKVAECICLFALHHVDAFPIDTHIRDMLTSHYPEGFPFERYQGYAGVLQQYAFYYELCGAE</sequence>
<proteinExistence type="predicted"/>
<protein>
    <submittedName>
        <fullName evidence="1">8-oxoguanine DNA glycosylase</fullName>
    </submittedName>
</protein>
<dbReference type="Proteomes" id="UP000307720">
    <property type="component" value="Unassembled WGS sequence"/>
</dbReference>